<comment type="catalytic activity">
    <reaction evidence="1">
        <text>ATP + protein L-histidine = ADP + protein N-phospho-L-histidine.</text>
        <dbReference type="EC" id="2.7.13.3"/>
    </reaction>
</comment>
<dbReference type="EMBL" id="CP157675">
    <property type="protein sequence ID" value="XBP69299.1"/>
    <property type="molecule type" value="Genomic_DNA"/>
</dbReference>
<dbReference type="SUPFAM" id="SSF47384">
    <property type="entry name" value="Homodimeric domain of signal transducing histidine kinase"/>
    <property type="match status" value="1"/>
</dbReference>
<dbReference type="Pfam" id="PF00072">
    <property type="entry name" value="Response_reg"/>
    <property type="match status" value="1"/>
</dbReference>
<name>A0AAU7LNU1_9BURK</name>
<evidence type="ECO:0000313" key="8">
    <source>
        <dbReference type="EMBL" id="XBP69299.1"/>
    </source>
</evidence>
<dbReference type="EC" id="2.7.13.3" evidence="2"/>
<dbReference type="PROSITE" id="PS50109">
    <property type="entry name" value="HIS_KIN"/>
    <property type="match status" value="1"/>
</dbReference>
<evidence type="ECO:0000256" key="3">
    <source>
        <dbReference type="ARBA" id="ARBA00022553"/>
    </source>
</evidence>
<dbReference type="GO" id="GO:0000155">
    <property type="term" value="F:phosphorelay sensor kinase activity"/>
    <property type="evidence" value="ECO:0007669"/>
    <property type="project" value="InterPro"/>
</dbReference>
<dbReference type="InterPro" id="IPR003661">
    <property type="entry name" value="HisK_dim/P_dom"/>
</dbReference>
<dbReference type="SMART" id="SM00388">
    <property type="entry name" value="HisKA"/>
    <property type="match status" value="1"/>
</dbReference>
<dbReference type="PANTHER" id="PTHR43547:SF2">
    <property type="entry name" value="HYBRID SIGNAL TRANSDUCTION HISTIDINE KINASE C"/>
    <property type="match status" value="1"/>
</dbReference>
<dbReference type="CDD" id="cd00082">
    <property type="entry name" value="HisKA"/>
    <property type="match status" value="1"/>
</dbReference>
<dbReference type="InterPro" id="IPR036097">
    <property type="entry name" value="HisK_dim/P_sf"/>
</dbReference>
<protein>
    <recommendedName>
        <fullName evidence="2">histidine kinase</fullName>
        <ecNumber evidence="2">2.7.13.3</ecNumber>
    </recommendedName>
</protein>
<dbReference type="InterPro" id="IPR011006">
    <property type="entry name" value="CheY-like_superfamily"/>
</dbReference>
<dbReference type="InterPro" id="IPR003594">
    <property type="entry name" value="HATPase_dom"/>
</dbReference>
<dbReference type="RefSeq" id="WP_349277810.1">
    <property type="nucleotide sequence ID" value="NZ_CBCSCU010000003.1"/>
</dbReference>
<feature type="coiled-coil region" evidence="5">
    <location>
        <begin position="125"/>
        <end position="159"/>
    </location>
</feature>
<keyword evidence="3 4" id="KW-0597">Phosphoprotein</keyword>
<evidence type="ECO:0000256" key="2">
    <source>
        <dbReference type="ARBA" id="ARBA00012438"/>
    </source>
</evidence>
<evidence type="ECO:0000259" key="7">
    <source>
        <dbReference type="PROSITE" id="PS50110"/>
    </source>
</evidence>
<dbReference type="SMART" id="SM00387">
    <property type="entry name" value="HATPase_c"/>
    <property type="match status" value="1"/>
</dbReference>
<dbReference type="PRINTS" id="PR00344">
    <property type="entry name" value="BCTRLSENSOR"/>
</dbReference>
<dbReference type="AlphaFoldDB" id="A0AAU7LNU1"/>
<dbReference type="Gene3D" id="1.10.287.130">
    <property type="match status" value="1"/>
</dbReference>
<evidence type="ECO:0000256" key="5">
    <source>
        <dbReference type="SAM" id="Coils"/>
    </source>
</evidence>
<dbReference type="InterPro" id="IPR004358">
    <property type="entry name" value="Sig_transdc_His_kin-like_C"/>
</dbReference>
<dbReference type="SUPFAM" id="SSF55874">
    <property type="entry name" value="ATPase domain of HSP90 chaperone/DNA topoisomerase II/histidine kinase"/>
    <property type="match status" value="1"/>
</dbReference>
<evidence type="ECO:0000256" key="4">
    <source>
        <dbReference type="PROSITE-ProRule" id="PRU00169"/>
    </source>
</evidence>
<organism evidence="8">
    <name type="scientific">Polaromonas hydrogenivorans</name>
    <dbReference type="NCBI Taxonomy" id="335476"/>
    <lineage>
        <taxon>Bacteria</taxon>
        <taxon>Pseudomonadati</taxon>
        <taxon>Pseudomonadota</taxon>
        <taxon>Betaproteobacteria</taxon>
        <taxon>Burkholderiales</taxon>
        <taxon>Comamonadaceae</taxon>
        <taxon>Polaromonas</taxon>
    </lineage>
</organism>
<dbReference type="PANTHER" id="PTHR43547">
    <property type="entry name" value="TWO-COMPONENT HISTIDINE KINASE"/>
    <property type="match status" value="1"/>
</dbReference>
<dbReference type="InterPro" id="IPR001789">
    <property type="entry name" value="Sig_transdc_resp-reg_receiver"/>
</dbReference>
<dbReference type="Gene3D" id="3.30.565.10">
    <property type="entry name" value="Histidine kinase-like ATPase, C-terminal domain"/>
    <property type="match status" value="1"/>
</dbReference>
<reference evidence="8" key="1">
    <citation type="submission" date="2024-05" db="EMBL/GenBank/DDBJ databases">
        <authorList>
            <person name="Bunk B."/>
            <person name="Swiderski J."/>
            <person name="Sproer C."/>
            <person name="Thiel V."/>
        </authorList>
    </citation>
    <scope>NUCLEOTIDE SEQUENCE</scope>
    <source>
        <strain evidence="8">DSM 17735</strain>
    </source>
</reference>
<evidence type="ECO:0000259" key="6">
    <source>
        <dbReference type="PROSITE" id="PS50109"/>
    </source>
</evidence>
<evidence type="ECO:0000256" key="1">
    <source>
        <dbReference type="ARBA" id="ARBA00000085"/>
    </source>
</evidence>
<accession>A0AAU7LNU1</accession>
<dbReference type="SUPFAM" id="SSF52172">
    <property type="entry name" value="CheY-like"/>
    <property type="match status" value="1"/>
</dbReference>
<dbReference type="CDD" id="cd00075">
    <property type="entry name" value="HATPase"/>
    <property type="match status" value="1"/>
</dbReference>
<dbReference type="Pfam" id="PF00512">
    <property type="entry name" value="HisKA"/>
    <property type="match status" value="1"/>
</dbReference>
<dbReference type="Gene3D" id="3.40.50.2300">
    <property type="match status" value="1"/>
</dbReference>
<dbReference type="SMART" id="SM00448">
    <property type="entry name" value="REC"/>
    <property type="match status" value="1"/>
</dbReference>
<keyword evidence="5" id="KW-0175">Coiled coil</keyword>
<dbReference type="Pfam" id="PF02518">
    <property type="entry name" value="HATPase_c"/>
    <property type="match status" value="1"/>
</dbReference>
<feature type="domain" description="Histidine kinase" evidence="6">
    <location>
        <begin position="176"/>
        <end position="396"/>
    </location>
</feature>
<keyword evidence="8" id="KW-0418">Kinase</keyword>
<dbReference type="PROSITE" id="PS50110">
    <property type="entry name" value="RESPONSE_REGULATORY"/>
    <property type="match status" value="1"/>
</dbReference>
<dbReference type="InterPro" id="IPR005467">
    <property type="entry name" value="His_kinase_dom"/>
</dbReference>
<feature type="modified residue" description="4-aspartylphosphate" evidence="4">
    <location>
        <position position="58"/>
    </location>
</feature>
<feature type="domain" description="Response regulatory" evidence="7">
    <location>
        <begin position="9"/>
        <end position="126"/>
    </location>
</feature>
<dbReference type="InterPro" id="IPR036890">
    <property type="entry name" value="HATPase_C_sf"/>
</dbReference>
<sequence>MPNADTTAKLLIVDDLPENLLALNALIRQEGRTVFQASCGEDALNLLLEHEFALAILDVQMPGMNGFELAELMRSTDKTRHIPIVFVTAAGKESNYAFKGYESGAVDFLYKPLDIDAVMGKVNVFVELYRQRHEIRRQVKALEKNRQEQDALLQKLQISQHELQKAVRMRDDFMSVVAHELLTPLNTLFLETQLRKLELDRDHPNMFQKPGLADMFGRDQQQIQSMVKLIDDILDVARISHNRLSVRPRPTELSSLVKRAVGQLSGQAAAAGVAIAVQAEETIQGCWDEFRIEQVVINLLTNALRYGDGKPVAISLFAVPDGACIEVHDQGKGIPAGDQQRIFEQFERGADRISPDGFGLGLYISRQLVEAHGGRIGLQSEAGKGSVFTVTLPLAVPETVSP</sequence>
<gene>
    <name evidence="8" type="ORF">ABLV49_15550</name>
</gene>
<proteinExistence type="predicted"/>
<keyword evidence="8" id="KW-0808">Transferase</keyword>